<evidence type="ECO:0000313" key="1">
    <source>
        <dbReference type="EMBL" id="ALK84083.1"/>
    </source>
</evidence>
<dbReference type="PATRIC" id="fig|821.40.peg.1762"/>
<protein>
    <submittedName>
        <fullName evidence="1">Uncharacterized protein</fullName>
    </submittedName>
</protein>
<dbReference type="Proteomes" id="UP000061587">
    <property type="component" value="Chromosome"/>
</dbReference>
<dbReference type="EMBL" id="CP013020">
    <property type="protein sequence ID" value="ALK84083.1"/>
    <property type="molecule type" value="Genomic_DNA"/>
</dbReference>
<organism evidence="1 2">
    <name type="scientific">Phocaeicola vulgatus</name>
    <name type="common">Bacteroides vulgatus</name>
    <dbReference type="NCBI Taxonomy" id="821"/>
    <lineage>
        <taxon>Bacteria</taxon>
        <taxon>Pseudomonadati</taxon>
        <taxon>Bacteroidota</taxon>
        <taxon>Bacteroidia</taxon>
        <taxon>Bacteroidales</taxon>
        <taxon>Bacteroidaceae</taxon>
        <taxon>Phocaeicola</taxon>
    </lineage>
</organism>
<proteinExistence type="predicted"/>
<dbReference type="AlphaFoldDB" id="A0A0P0L7I9"/>
<sequence length="552" mass="65138">MVKSYKKQNIFSLKDISIDNVVEKHIALLKEHAKPQRVITNFQDVTCDNTFVAQYETIQGKGKAIPRKLILHEKYTFLIHKLIKRCRNNKEGDFTRFNTKVLQATLGAVYKDMLDTLAVMNIIHIANEYIPTIQARLIEFNSNLSVTSEMRYNAAVDKYDKKMEQELKKYEKEQLEEIRSEMGNELYDNFIKSLNLLHLTHETEAKDYLNRHKFMSAKSKEYFSYILEEYKKKDFKILSVDRNLRTYTLLTQSPRIFKNFTNIKFTCDIHNSHPLLFNKIIIDKYNIDNNILHILYNNINSIDDSFYSVGKQLRKLLINSYIQESKIANVPNDVLEYIYKTSKGLFWDDFTDLDEFKRLLRSHIKVALFREVFYSKALTTKGKDFAKVFKRKYPSVYKLVKESKREDRTFLANQMMKIESSLFRNILAKLYAKQFKVLTIHDAIVVLDVKANAQCTPELVKSIIEKEYQLIDLLPDVSTDYYTVDNVTNTLQQEEQDTKQINELIESFRVIANDETHPRCQSSKEIIEELEKGTAEIYINHKTNQFVWYPLF</sequence>
<evidence type="ECO:0000313" key="2">
    <source>
        <dbReference type="Proteomes" id="UP000061587"/>
    </source>
</evidence>
<accession>A0A0P0L7I9</accession>
<reference evidence="1 2" key="2">
    <citation type="journal article" date="2016" name="Genome Biol. Evol.">
        <title>Extensive mobilome-driven genome diversification in mouse gut-associated Bacteroides vulgatus mpk.</title>
        <authorList>
            <person name="Lange A."/>
            <person name="Beier S."/>
            <person name="Steimle A."/>
            <person name="Autenrieth I.B."/>
            <person name="Huson D.H."/>
            <person name="Frick J.S."/>
        </authorList>
    </citation>
    <scope>NUCLEOTIDE SEQUENCE [LARGE SCALE GENOMIC DNA]</scope>
    <source>
        <strain evidence="2">mpk</strain>
    </source>
</reference>
<reference evidence="2" key="1">
    <citation type="submission" date="2015-10" db="EMBL/GenBank/DDBJ databases">
        <title>Extensive mobilome-driven genome diversification in gut-associated Bacteroides vulgatus mpk.</title>
        <authorList>
            <person name="Beier S."/>
            <person name="Lange A."/>
            <person name="Huson D.H."/>
            <person name="Frick J.-S."/>
            <person name="Autenrieth I.B."/>
        </authorList>
    </citation>
    <scope>NUCLEOTIDE SEQUENCE [LARGE SCALE GENOMIC DNA]</scope>
    <source>
        <strain evidence="2">mpk</strain>
    </source>
</reference>
<name>A0A0P0L7I9_PHOVU</name>
<gene>
    <name evidence="1" type="ORF">BvMPK_1476</name>
</gene>